<evidence type="ECO:0000313" key="10">
    <source>
        <dbReference type="EMBL" id="CQR71977.1"/>
    </source>
</evidence>
<name>A0A0U1KX31_9FIRM</name>
<evidence type="ECO:0000256" key="3">
    <source>
        <dbReference type="ARBA" id="ARBA00009677"/>
    </source>
</evidence>
<sequence length="499" mass="52661">MSTFGTYSTAYSGMYTNQAALLATSTNLANVDTTGASKVQVTSADSSTTRSDGSTAVSGVTVASITRSRDIYLDSTYRTENADATYLSVKSGNLEYIDTLLSEYDTVTTDDDGNTVTTSGVEEVISDFFSAWETLSTTQSSNEDGHRVAVVTAARDLITRLTAIDEELQQVQADAVTAVEDGVDSLNDLAAQVAELNKQIVQAEAGGGEASYLRDQRDALLDEMSSLVNITVSEQSNGSVTVTLGGGTLVKGDKANTLAVEGTGATDDPLQVIWAASGDEADITSGSIAAYMEDADQTGYETIDASDLPYDFNTYATSSITMLRQTLNVLITTLALSINSLTTSGVDADGNTGLAFFTTIDDSEPLSITNIQVNPELVSDSDKVVTSTSSDNDDYSIASAICDLLSDTSLYENAGSSLSIINFYGAITTWLGTAGDTASSNYATQAALVTQLDYQRQAVFVISIDEEMSSMIKYQTAYAASARVMNTIDSMIESLLAVF</sequence>
<keyword evidence="10" id="KW-0282">Flagellum</keyword>
<feature type="domain" description="Flagellar basal-body/hook protein C-terminal" evidence="8">
    <location>
        <begin position="463"/>
        <end position="496"/>
    </location>
</feature>
<evidence type="ECO:0000259" key="8">
    <source>
        <dbReference type="Pfam" id="PF06429"/>
    </source>
</evidence>
<dbReference type="GO" id="GO:0005576">
    <property type="term" value="C:extracellular region"/>
    <property type="evidence" value="ECO:0007669"/>
    <property type="project" value="UniProtKB-SubCell"/>
</dbReference>
<keyword evidence="5" id="KW-0964">Secreted</keyword>
<dbReference type="PANTHER" id="PTHR30033:SF1">
    <property type="entry name" value="FLAGELLAR HOOK-ASSOCIATED PROTEIN 1"/>
    <property type="match status" value="1"/>
</dbReference>
<dbReference type="Pfam" id="PF22638">
    <property type="entry name" value="FlgK_D1"/>
    <property type="match status" value="1"/>
</dbReference>
<dbReference type="PROSITE" id="PS00588">
    <property type="entry name" value="FLAGELLA_BB_ROD"/>
    <property type="match status" value="1"/>
</dbReference>
<dbReference type="PANTHER" id="PTHR30033">
    <property type="entry name" value="FLAGELLAR HOOK-ASSOCIATED PROTEIN 1"/>
    <property type="match status" value="1"/>
</dbReference>
<keyword evidence="6" id="KW-0975">Bacterial flagellum</keyword>
<dbReference type="GO" id="GO:0009424">
    <property type="term" value="C:bacterial-type flagellum hook"/>
    <property type="evidence" value="ECO:0007669"/>
    <property type="project" value="InterPro"/>
</dbReference>
<comment type="similarity">
    <text evidence="3">Belongs to the flagella basal body rod proteins family.</text>
</comment>
<dbReference type="EMBL" id="CTRP01000007">
    <property type="protein sequence ID" value="CQR71977.1"/>
    <property type="molecule type" value="Genomic_DNA"/>
</dbReference>
<keyword evidence="11" id="KW-1185">Reference proteome</keyword>
<evidence type="ECO:0000256" key="1">
    <source>
        <dbReference type="ARBA" id="ARBA00004365"/>
    </source>
</evidence>
<dbReference type="Pfam" id="PF06429">
    <property type="entry name" value="Flg_bbr_C"/>
    <property type="match status" value="1"/>
</dbReference>
<dbReference type="Proteomes" id="UP000049855">
    <property type="component" value="Unassembled WGS sequence"/>
</dbReference>
<keyword evidence="7" id="KW-0175">Coiled coil</keyword>
<dbReference type="AlphaFoldDB" id="A0A0U1KX31"/>
<dbReference type="NCBIfam" id="TIGR02492">
    <property type="entry name" value="flgK_ends"/>
    <property type="match status" value="1"/>
</dbReference>
<dbReference type="GO" id="GO:0044780">
    <property type="term" value="P:bacterial-type flagellum assembly"/>
    <property type="evidence" value="ECO:0007669"/>
    <property type="project" value="InterPro"/>
</dbReference>
<dbReference type="GO" id="GO:0005198">
    <property type="term" value="F:structural molecule activity"/>
    <property type="evidence" value="ECO:0007669"/>
    <property type="project" value="InterPro"/>
</dbReference>
<gene>
    <name evidence="10" type="ORF">SpAn4DRAFT_5218</name>
</gene>
<protein>
    <recommendedName>
        <fullName evidence="4">Flagellar hook-associated protein 1</fullName>
    </recommendedName>
</protein>
<evidence type="ECO:0000256" key="6">
    <source>
        <dbReference type="ARBA" id="ARBA00023143"/>
    </source>
</evidence>
<proteinExistence type="inferred from homology"/>
<evidence type="ECO:0000256" key="7">
    <source>
        <dbReference type="SAM" id="Coils"/>
    </source>
</evidence>
<dbReference type="InterPro" id="IPR002371">
    <property type="entry name" value="FlgK"/>
</dbReference>
<keyword evidence="10" id="KW-0966">Cell projection</keyword>
<reference evidence="11" key="1">
    <citation type="submission" date="2015-03" db="EMBL/GenBank/DDBJ databases">
        <authorList>
            <person name="Nijsse Bart"/>
        </authorList>
    </citation>
    <scope>NUCLEOTIDE SEQUENCE [LARGE SCALE GENOMIC DNA]</scope>
</reference>
<evidence type="ECO:0000256" key="5">
    <source>
        <dbReference type="ARBA" id="ARBA00022525"/>
    </source>
</evidence>
<comment type="subcellular location">
    <subcellularLocation>
        <location evidence="1">Bacterial flagellum</location>
    </subcellularLocation>
    <subcellularLocation>
        <location evidence="2">Secreted</location>
    </subcellularLocation>
</comment>
<feature type="domain" description="Flagellar hook-associated protein FlgK helical" evidence="9">
    <location>
        <begin position="117"/>
        <end position="357"/>
    </location>
</feature>
<evidence type="ECO:0000313" key="11">
    <source>
        <dbReference type="Proteomes" id="UP000049855"/>
    </source>
</evidence>
<accession>A0A0U1KX31</accession>
<feature type="coiled-coil region" evidence="7">
    <location>
        <begin position="154"/>
        <end position="206"/>
    </location>
</feature>
<dbReference type="InterPro" id="IPR019776">
    <property type="entry name" value="Flagellar_basal_body_rod_CS"/>
</dbReference>
<organism evidence="10 11">
    <name type="scientific">Sporomusa ovata</name>
    <dbReference type="NCBI Taxonomy" id="2378"/>
    <lineage>
        <taxon>Bacteria</taxon>
        <taxon>Bacillati</taxon>
        <taxon>Bacillota</taxon>
        <taxon>Negativicutes</taxon>
        <taxon>Selenomonadales</taxon>
        <taxon>Sporomusaceae</taxon>
        <taxon>Sporomusa</taxon>
    </lineage>
</organism>
<dbReference type="InterPro" id="IPR053927">
    <property type="entry name" value="FlgK_helical"/>
</dbReference>
<dbReference type="SUPFAM" id="SSF64518">
    <property type="entry name" value="Phase 1 flagellin"/>
    <property type="match status" value="1"/>
</dbReference>
<dbReference type="RefSeq" id="WP_021166489.1">
    <property type="nucleotide sequence ID" value="NZ_CTRP01000007.1"/>
</dbReference>
<keyword evidence="10" id="KW-0969">Cilium</keyword>
<evidence type="ECO:0000256" key="2">
    <source>
        <dbReference type="ARBA" id="ARBA00004613"/>
    </source>
</evidence>
<evidence type="ECO:0000256" key="4">
    <source>
        <dbReference type="ARBA" id="ARBA00016244"/>
    </source>
</evidence>
<evidence type="ECO:0000259" key="9">
    <source>
        <dbReference type="Pfam" id="PF22638"/>
    </source>
</evidence>
<dbReference type="InterPro" id="IPR010930">
    <property type="entry name" value="Flg_bb/hook_C_dom"/>
</dbReference>